<dbReference type="EMBL" id="JAODUP010000277">
    <property type="protein sequence ID" value="KAK2154076.1"/>
    <property type="molecule type" value="Genomic_DNA"/>
</dbReference>
<protein>
    <submittedName>
        <fullName evidence="8">Uncharacterized protein</fullName>
    </submittedName>
</protein>
<keyword evidence="3" id="KW-0862">Zinc</keyword>
<keyword evidence="2 4" id="KW-0863">Zinc-finger</keyword>
<feature type="domain" description="B box-type" evidence="7">
    <location>
        <begin position="108"/>
        <end position="156"/>
    </location>
</feature>
<dbReference type="InterPro" id="IPR011042">
    <property type="entry name" value="6-blade_b-propeller_TolB-like"/>
</dbReference>
<evidence type="ECO:0000313" key="9">
    <source>
        <dbReference type="Proteomes" id="UP001208570"/>
    </source>
</evidence>
<feature type="chain" id="PRO_5042223947" evidence="5">
    <location>
        <begin position="18"/>
        <end position="624"/>
    </location>
</feature>
<dbReference type="InterPro" id="IPR047153">
    <property type="entry name" value="TRIM45/56/19-like"/>
</dbReference>
<dbReference type="PROSITE" id="PS50089">
    <property type="entry name" value="ZF_RING_2"/>
    <property type="match status" value="1"/>
</dbReference>
<feature type="domain" description="RING-type" evidence="6">
    <location>
        <begin position="27"/>
        <end position="77"/>
    </location>
</feature>
<name>A0AAD9N3V9_9ANNE</name>
<dbReference type="PANTHER" id="PTHR25462">
    <property type="entry name" value="BONUS, ISOFORM C-RELATED"/>
    <property type="match status" value="1"/>
</dbReference>
<feature type="signal peptide" evidence="5">
    <location>
        <begin position="1"/>
        <end position="17"/>
    </location>
</feature>
<dbReference type="AlphaFoldDB" id="A0AAD9N3V9"/>
<evidence type="ECO:0000256" key="1">
    <source>
        <dbReference type="ARBA" id="ARBA00022723"/>
    </source>
</evidence>
<comment type="caution">
    <text evidence="8">The sequence shown here is derived from an EMBL/GenBank/DDBJ whole genome shotgun (WGS) entry which is preliminary data.</text>
</comment>
<organism evidence="8 9">
    <name type="scientific">Paralvinella palmiformis</name>
    <dbReference type="NCBI Taxonomy" id="53620"/>
    <lineage>
        <taxon>Eukaryota</taxon>
        <taxon>Metazoa</taxon>
        <taxon>Spiralia</taxon>
        <taxon>Lophotrochozoa</taxon>
        <taxon>Annelida</taxon>
        <taxon>Polychaeta</taxon>
        <taxon>Sedentaria</taxon>
        <taxon>Canalipalpata</taxon>
        <taxon>Terebellida</taxon>
        <taxon>Terebelliformia</taxon>
        <taxon>Alvinellidae</taxon>
        <taxon>Paralvinella</taxon>
    </lineage>
</organism>
<keyword evidence="1" id="KW-0479">Metal-binding</keyword>
<accession>A0AAD9N3V9</accession>
<gene>
    <name evidence="8" type="ORF">LSH36_277g00010</name>
</gene>
<feature type="domain" description="B box-type" evidence="7">
    <location>
        <begin position="165"/>
        <end position="201"/>
    </location>
</feature>
<dbReference type="Gene3D" id="3.30.160.60">
    <property type="entry name" value="Classic Zinc Finger"/>
    <property type="match status" value="1"/>
</dbReference>
<dbReference type="Gene3D" id="3.30.40.10">
    <property type="entry name" value="Zinc/RING finger domain, C3HC4 (zinc finger)"/>
    <property type="match status" value="1"/>
</dbReference>
<keyword evidence="9" id="KW-1185">Reference proteome</keyword>
<dbReference type="SUPFAM" id="SSF57850">
    <property type="entry name" value="RING/U-box"/>
    <property type="match status" value="1"/>
</dbReference>
<dbReference type="InterPro" id="IPR017907">
    <property type="entry name" value="Znf_RING_CS"/>
</dbReference>
<dbReference type="CDD" id="cd19757">
    <property type="entry name" value="Bbox1"/>
    <property type="match status" value="1"/>
</dbReference>
<sequence length="624" mass="70207">MFLTYVLLILQMASSPAYDELQSIITCPVCFESFEGRNSKLLSCFHAFCCECLQRILDDKTRRNPLASNTLCCPVCTCPTIIPGGNCANLPAYFHVSTIQSVMKQLHVKQYKCEICESVSSKLDICCYCLQCGSAMCANCKARHDQVHPSHKLVSVSGSSIVYLMCKQHNKHVEYYCLRCMKTICNRCHINEHLNHFILDIVYDKIQTDDFGDSLKSNLQSAKEKMDKLVSTQSDFNAEIDRSRDDMENHYTSLVTKLDQQYESFCMRLQEKQDSVNERFDTYKEQVQHSIELITKIAEVCSGPVQDVAEAKLARSDQLLSDIKSQILDAKVDKPTGLIFKEGLADISLGIMVEDVDESLTGSHDQSKSEHSTLPVQLWSIPKSKIIAMSFLSEDVLIAVGHRKGIKLYTKQIEVLDPGLSGLQGADLCDISAVSSGLVIGTIEDNGSEKPGYLHALMKDANKWQHDVHGICKMPIACAVTQSLEFIVTDRQQKMYKYDKRGQQIWCRPLPPLSHAVCVDNNDRILVCHKHNVAAYDENGTEIATFSLKHDSLDLCGICVNTQNQILVGDLNSESVLLFDVEGNYIKHLIKVYGRPRRLALYGNKYLAVRLYDGSNKMSVYRLE</sequence>
<keyword evidence="5" id="KW-0732">Signal</keyword>
<evidence type="ECO:0000259" key="6">
    <source>
        <dbReference type="PROSITE" id="PS50089"/>
    </source>
</evidence>
<evidence type="ECO:0000256" key="2">
    <source>
        <dbReference type="ARBA" id="ARBA00022771"/>
    </source>
</evidence>
<dbReference type="PROSITE" id="PS00518">
    <property type="entry name" value="ZF_RING_1"/>
    <property type="match status" value="1"/>
</dbReference>
<dbReference type="SUPFAM" id="SSF57845">
    <property type="entry name" value="B-box zinc-binding domain"/>
    <property type="match status" value="1"/>
</dbReference>
<evidence type="ECO:0000259" key="7">
    <source>
        <dbReference type="PROSITE" id="PS50119"/>
    </source>
</evidence>
<dbReference type="Pfam" id="PF00643">
    <property type="entry name" value="zf-B_box"/>
    <property type="match status" value="1"/>
</dbReference>
<evidence type="ECO:0000256" key="3">
    <source>
        <dbReference type="ARBA" id="ARBA00022833"/>
    </source>
</evidence>
<dbReference type="InterPro" id="IPR000315">
    <property type="entry name" value="Znf_B-box"/>
</dbReference>
<dbReference type="Proteomes" id="UP001208570">
    <property type="component" value="Unassembled WGS sequence"/>
</dbReference>
<dbReference type="SMART" id="SM00184">
    <property type="entry name" value="RING"/>
    <property type="match status" value="1"/>
</dbReference>
<dbReference type="Gene3D" id="2.120.10.30">
    <property type="entry name" value="TolB, C-terminal domain"/>
    <property type="match status" value="1"/>
</dbReference>
<dbReference type="PROSITE" id="PS50119">
    <property type="entry name" value="ZF_BBOX"/>
    <property type="match status" value="2"/>
</dbReference>
<dbReference type="PANTHER" id="PTHR25462:SF296">
    <property type="entry name" value="MEIOTIC P26, ISOFORM F"/>
    <property type="match status" value="1"/>
</dbReference>
<evidence type="ECO:0000256" key="5">
    <source>
        <dbReference type="SAM" id="SignalP"/>
    </source>
</evidence>
<proteinExistence type="predicted"/>
<evidence type="ECO:0000256" key="4">
    <source>
        <dbReference type="PROSITE-ProRule" id="PRU00024"/>
    </source>
</evidence>
<dbReference type="InterPro" id="IPR001841">
    <property type="entry name" value="Znf_RING"/>
</dbReference>
<dbReference type="InterPro" id="IPR013083">
    <property type="entry name" value="Znf_RING/FYVE/PHD"/>
</dbReference>
<reference evidence="8" key="1">
    <citation type="journal article" date="2023" name="Mol. Biol. Evol.">
        <title>Third-Generation Sequencing Reveals the Adaptive Role of the Epigenome in Three Deep-Sea Polychaetes.</title>
        <authorList>
            <person name="Perez M."/>
            <person name="Aroh O."/>
            <person name="Sun Y."/>
            <person name="Lan Y."/>
            <person name="Juniper S.K."/>
            <person name="Young C.R."/>
            <person name="Angers B."/>
            <person name="Qian P.Y."/>
        </authorList>
    </citation>
    <scope>NUCLEOTIDE SEQUENCE</scope>
    <source>
        <strain evidence="8">P08H-3</strain>
    </source>
</reference>
<dbReference type="SMART" id="SM00336">
    <property type="entry name" value="BBOX"/>
    <property type="match status" value="2"/>
</dbReference>
<evidence type="ECO:0000313" key="8">
    <source>
        <dbReference type="EMBL" id="KAK2154076.1"/>
    </source>
</evidence>
<dbReference type="GO" id="GO:0008270">
    <property type="term" value="F:zinc ion binding"/>
    <property type="evidence" value="ECO:0007669"/>
    <property type="project" value="UniProtKB-KW"/>
</dbReference>
<dbReference type="SUPFAM" id="SSF101898">
    <property type="entry name" value="NHL repeat"/>
    <property type="match status" value="1"/>
</dbReference>